<comment type="caution">
    <text evidence="1">The sequence shown here is derived from an EMBL/GenBank/DDBJ whole genome shotgun (WGS) entry which is preliminary data.</text>
</comment>
<protein>
    <recommendedName>
        <fullName evidence="2">Methyl-accepting chemotaxis protein</fullName>
    </recommendedName>
</protein>
<reference evidence="1" key="1">
    <citation type="journal article" date="2020" name="mSystems">
        <title>Genome- and Community-Level Interaction Insights into Carbon Utilization and Element Cycling Functions of Hydrothermarchaeota in Hydrothermal Sediment.</title>
        <authorList>
            <person name="Zhou Z."/>
            <person name="Liu Y."/>
            <person name="Xu W."/>
            <person name="Pan J."/>
            <person name="Luo Z.H."/>
            <person name="Li M."/>
        </authorList>
    </citation>
    <scope>NUCLEOTIDE SEQUENCE [LARGE SCALE GENOMIC DNA]</scope>
    <source>
        <strain evidence="1">SpSt-605</strain>
    </source>
</reference>
<accession>A0A832LX14</accession>
<proteinExistence type="predicted"/>
<sequence>MIKRITLLHNSSNLVKQNVDDVVEFIKAVEDASASIEAAVEEQSAVVNSISNFVLSLNDKVMLSETHTQEIIKEADKLATLIETL</sequence>
<evidence type="ECO:0008006" key="2">
    <source>
        <dbReference type="Google" id="ProtNLM"/>
    </source>
</evidence>
<organism evidence="1">
    <name type="scientific">Caldimicrobium thiodismutans</name>
    <dbReference type="NCBI Taxonomy" id="1653476"/>
    <lineage>
        <taxon>Bacteria</taxon>
        <taxon>Pseudomonadati</taxon>
        <taxon>Thermodesulfobacteriota</taxon>
        <taxon>Thermodesulfobacteria</taxon>
        <taxon>Thermodesulfobacteriales</taxon>
        <taxon>Thermodesulfobacteriaceae</taxon>
        <taxon>Caldimicrobium</taxon>
    </lineage>
</organism>
<dbReference type="AlphaFoldDB" id="A0A832LX14"/>
<dbReference type="SUPFAM" id="SSF58104">
    <property type="entry name" value="Methyl-accepting chemotaxis protein (MCP) signaling domain"/>
    <property type="match status" value="1"/>
</dbReference>
<dbReference type="EMBL" id="DSZU01000147">
    <property type="protein sequence ID" value="HGV56019.1"/>
    <property type="molecule type" value="Genomic_DNA"/>
</dbReference>
<name>A0A832LX14_9BACT</name>
<evidence type="ECO:0000313" key="1">
    <source>
        <dbReference type="EMBL" id="HGV56019.1"/>
    </source>
</evidence>
<gene>
    <name evidence="1" type="ORF">ENT73_08090</name>
</gene>